<dbReference type="EMBL" id="JALJOR010000018">
    <property type="protein sequence ID" value="KAK9804237.1"/>
    <property type="molecule type" value="Genomic_DNA"/>
</dbReference>
<dbReference type="Gene3D" id="3.30.10.10">
    <property type="entry name" value="Trypsin Inhibitor V, subunit A"/>
    <property type="match status" value="1"/>
</dbReference>
<evidence type="ECO:0000313" key="3">
    <source>
        <dbReference type="Proteomes" id="UP001489004"/>
    </source>
</evidence>
<evidence type="ECO:0000256" key="1">
    <source>
        <dbReference type="SAM" id="MobiDB-lite"/>
    </source>
</evidence>
<proteinExistence type="predicted"/>
<gene>
    <name evidence="2" type="ORF">WJX72_002797</name>
</gene>
<protein>
    <submittedName>
        <fullName evidence="2">Uncharacterized protein</fullName>
    </submittedName>
</protein>
<reference evidence="2 3" key="1">
    <citation type="journal article" date="2024" name="Nat. Commun.">
        <title>Phylogenomics reveals the evolutionary origins of lichenization in chlorophyte algae.</title>
        <authorList>
            <person name="Puginier C."/>
            <person name="Libourel C."/>
            <person name="Otte J."/>
            <person name="Skaloud P."/>
            <person name="Haon M."/>
            <person name="Grisel S."/>
            <person name="Petersen M."/>
            <person name="Berrin J.G."/>
            <person name="Delaux P.M."/>
            <person name="Dal Grande F."/>
            <person name="Keller J."/>
        </authorList>
    </citation>
    <scope>NUCLEOTIDE SEQUENCE [LARGE SCALE GENOMIC DNA]</scope>
    <source>
        <strain evidence="2 3">SAG 2043</strain>
    </source>
</reference>
<feature type="region of interest" description="Disordered" evidence="1">
    <location>
        <begin position="184"/>
        <end position="209"/>
    </location>
</feature>
<feature type="region of interest" description="Disordered" evidence="1">
    <location>
        <begin position="503"/>
        <end position="536"/>
    </location>
</feature>
<comment type="caution">
    <text evidence="2">The sequence shown here is derived from an EMBL/GenBank/DDBJ whole genome shotgun (WGS) entry which is preliminary data.</text>
</comment>
<organism evidence="2 3">
    <name type="scientific">[Myrmecia] bisecta</name>
    <dbReference type="NCBI Taxonomy" id="41462"/>
    <lineage>
        <taxon>Eukaryota</taxon>
        <taxon>Viridiplantae</taxon>
        <taxon>Chlorophyta</taxon>
        <taxon>core chlorophytes</taxon>
        <taxon>Trebouxiophyceae</taxon>
        <taxon>Trebouxiales</taxon>
        <taxon>Trebouxiaceae</taxon>
        <taxon>Myrmecia</taxon>
    </lineage>
</organism>
<sequence>MPAPQPVYPPTMPAHLAELLGHIRGAKNAMLPLTKVAHQLATPVGADGGEEVSLPGGLEEPPITNEQAEMERELAVRQIGLTLRSNGATGEVEYKLDTMSVGAGQQRESFSLKWEQMQSLLAPHYISCLRDQFMQKRNCFQHVFYVIREIRTGGYDKSSAALYFMPEREGMGVFSNMEELVQRSARGRKASNTRKQQGRQPLPPFSVQEDGPGFMNEYFLPVARALNNIFNWRKLIVDVGADDERRRLLDDIKTSCRSLVRIANSVAGQAGSAGSHRPTLSYWIPSAVVWFANLYKPDDLSSLKELAKLLALMETRMMWVLYTGGNIAFGANPGRTPAVLLSGGHVSTGVMRMAGGRGGPGRRRVKETQEVLGVLKLSSPQGKVLENNFDPVSAALQLVPLEQKALAKRLLEVKYNYGAGKEMRQANLKMGKGKVSDQLAVYNKSGTKFLSTDRLSSWLEGHKFTLAACAARDEHILTTVAKRLGIAETIIPELAPNRWEPAAGWGNCMSDEDETEESGGSDRETQASSKMSDYKREYPEVKGMDAQAAKEKLEKEYDGLNVSLREWDGPPDSPKPMPLIFNPQMVWIWYNPESNKAVEARAFC</sequence>
<name>A0AAW1P810_9CHLO</name>
<evidence type="ECO:0000313" key="2">
    <source>
        <dbReference type="EMBL" id="KAK9804237.1"/>
    </source>
</evidence>
<dbReference type="Proteomes" id="UP001489004">
    <property type="component" value="Unassembled WGS sequence"/>
</dbReference>
<feature type="compositionally biased region" description="Acidic residues" evidence="1">
    <location>
        <begin position="510"/>
        <end position="519"/>
    </location>
</feature>
<keyword evidence="3" id="KW-1185">Reference proteome</keyword>
<dbReference type="AlphaFoldDB" id="A0AAW1P810"/>
<accession>A0AAW1P810</accession>